<comment type="caution">
    <text evidence="2">The sequence shown here is derived from an EMBL/GenBank/DDBJ whole genome shotgun (WGS) entry which is preliminary data.</text>
</comment>
<keyword evidence="3" id="KW-1185">Reference proteome</keyword>
<dbReference type="Proteomes" id="UP000322245">
    <property type="component" value="Unassembled WGS sequence"/>
</dbReference>
<feature type="region of interest" description="Disordered" evidence="1">
    <location>
        <begin position="390"/>
        <end position="424"/>
    </location>
</feature>
<sequence>MKHLYHAWEKFGTRIGQALYSATKKFKKDGETAPALRYIADKITNDPRKPKKSRASQLADAADGGAAQSSEAPTSKASSTTGVVETDFSYAFLWRPQNPFRVLNREHSYYRAITGDEVPLPWEKFGTRIGLFVCGPFFARLLVTDDKGSIALECKPCANVGQEYSSPGSFFEVFDYKSLPHTLLVPYSTNPQLAEQLFVGDPMPLPLLNLEGLRKFEDLSTQVYTSALEMRVAAALGKRHDPSPTSTSAQGQDSGFPTLCGGGGQGGEEAMGAKSGGPQAKEEEFQENFEDDVEENVEEDDEQDFLDKVKSWTPNSADPAFASDPAPRLPPTSRPPSTSGSSTSNDSDEESWAEYVDTDSLPPSITIKAVLSSTMDQLIDDALRDQDLLSGCTAGTSERPSPTRTARTDGSGSTPGTARPPKTR</sequence>
<name>A0A5D3ARG8_9TREE</name>
<feature type="region of interest" description="Disordered" evidence="1">
    <location>
        <begin position="41"/>
        <end position="78"/>
    </location>
</feature>
<gene>
    <name evidence="2" type="ORF">B9479_006078</name>
</gene>
<accession>A0A5D3ARG8</accession>
<feature type="compositionally biased region" description="Low complexity" evidence="1">
    <location>
        <begin position="55"/>
        <end position="72"/>
    </location>
</feature>
<organism evidence="2 3">
    <name type="scientific">Cryptococcus floricola</name>
    <dbReference type="NCBI Taxonomy" id="2591691"/>
    <lineage>
        <taxon>Eukaryota</taxon>
        <taxon>Fungi</taxon>
        <taxon>Dikarya</taxon>
        <taxon>Basidiomycota</taxon>
        <taxon>Agaricomycotina</taxon>
        <taxon>Tremellomycetes</taxon>
        <taxon>Tremellales</taxon>
        <taxon>Cryptococcaceae</taxon>
        <taxon>Cryptococcus</taxon>
    </lineage>
</organism>
<reference evidence="2 3" key="1">
    <citation type="submission" date="2017-05" db="EMBL/GenBank/DDBJ databases">
        <title>The Genome Sequence of Tsuchiyaea wingfieldii DSM 27421.</title>
        <authorList>
            <person name="Cuomo C."/>
            <person name="Passer A."/>
            <person name="Billmyre B."/>
            <person name="Heitman J."/>
        </authorList>
    </citation>
    <scope>NUCLEOTIDE SEQUENCE [LARGE SCALE GENOMIC DNA]</scope>
    <source>
        <strain evidence="2 3">DSM 27421</strain>
    </source>
</reference>
<feature type="region of interest" description="Disordered" evidence="1">
    <location>
        <begin position="237"/>
        <end position="364"/>
    </location>
</feature>
<evidence type="ECO:0000313" key="3">
    <source>
        <dbReference type="Proteomes" id="UP000322245"/>
    </source>
</evidence>
<dbReference type="AlphaFoldDB" id="A0A5D3ARG8"/>
<evidence type="ECO:0000256" key="1">
    <source>
        <dbReference type="SAM" id="MobiDB-lite"/>
    </source>
</evidence>
<feature type="compositionally biased region" description="Gly residues" evidence="1">
    <location>
        <begin position="260"/>
        <end position="269"/>
    </location>
</feature>
<feature type="compositionally biased region" description="Low complexity" evidence="1">
    <location>
        <begin position="335"/>
        <end position="344"/>
    </location>
</feature>
<evidence type="ECO:0000313" key="2">
    <source>
        <dbReference type="EMBL" id="TYJ53314.1"/>
    </source>
</evidence>
<feature type="compositionally biased region" description="Polar residues" evidence="1">
    <location>
        <begin position="393"/>
        <end position="416"/>
    </location>
</feature>
<proteinExistence type="predicted"/>
<protein>
    <submittedName>
        <fullName evidence="2">Uncharacterized protein</fullName>
    </submittedName>
</protein>
<feature type="compositionally biased region" description="Low complexity" evidence="1">
    <location>
        <begin position="314"/>
        <end position="326"/>
    </location>
</feature>
<feature type="compositionally biased region" description="Acidic residues" evidence="1">
    <location>
        <begin position="284"/>
        <end position="304"/>
    </location>
</feature>
<dbReference type="EMBL" id="NIDF01000094">
    <property type="protein sequence ID" value="TYJ53314.1"/>
    <property type="molecule type" value="Genomic_DNA"/>
</dbReference>
<feature type="compositionally biased region" description="Polar residues" evidence="1">
    <location>
        <begin position="243"/>
        <end position="255"/>
    </location>
</feature>